<dbReference type="InterPro" id="IPR027417">
    <property type="entry name" value="P-loop_NTPase"/>
</dbReference>
<dbReference type="InterPro" id="IPR019734">
    <property type="entry name" value="TPR_rpt"/>
</dbReference>
<name>A0A8J3YFZ4_9ACTN</name>
<feature type="repeat" description="TPR" evidence="1">
    <location>
        <begin position="551"/>
        <end position="584"/>
    </location>
</feature>
<evidence type="ECO:0008006" key="4">
    <source>
        <dbReference type="Google" id="ProtNLM"/>
    </source>
</evidence>
<accession>A0A8J3YFZ4</accession>
<dbReference type="PANTHER" id="PTHR47691">
    <property type="entry name" value="REGULATOR-RELATED"/>
    <property type="match status" value="1"/>
</dbReference>
<dbReference type="PROSITE" id="PS50005">
    <property type="entry name" value="TPR"/>
    <property type="match status" value="1"/>
</dbReference>
<keyword evidence="3" id="KW-1185">Reference proteome</keyword>
<dbReference type="EMBL" id="BOPF01000002">
    <property type="protein sequence ID" value="GIJ43533.1"/>
    <property type="molecule type" value="Genomic_DNA"/>
</dbReference>
<organism evidence="2 3">
    <name type="scientific">Virgisporangium aliadipatigenens</name>
    <dbReference type="NCBI Taxonomy" id="741659"/>
    <lineage>
        <taxon>Bacteria</taxon>
        <taxon>Bacillati</taxon>
        <taxon>Actinomycetota</taxon>
        <taxon>Actinomycetes</taxon>
        <taxon>Micromonosporales</taxon>
        <taxon>Micromonosporaceae</taxon>
        <taxon>Virgisporangium</taxon>
    </lineage>
</organism>
<dbReference type="RefSeq" id="WP_203897095.1">
    <property type="nucleotide sequence ID" value="NZ_BOPF01000002.1"/>
</dbReference>
<dbReference type="SUPFAM" id="SSF52540">
    <property type="entry name" value="P-loop containing nucleoside triphosphate hydrolases"/>
    <property type="match status" value="1"/>
</dbReference>
<dbReference type="SUPFAM" id="SSF48452">
    <property type="entry name" value="TPR-like"/>
    <property type="match status" value="3"/>
</dbReference>
<comment type="caution">
    <text evidence="2">The sequence shown here is derived from an EMBL/GenBank/DDBJ whole genome shotgun (WGS) entry which is preliminary data.</text>
</comment>
<dbReference type="Gene3D" id="1.25.40.10">
    <property type="entry name" value="Tetratricopeptide repeat domain"/>
    <property type="match status" value="2"/>
</dbReference>
<dbReference type="SMART" id="SM00028">
    <property type="entry name" value="TPR"/>
    <property type="match status" value="7"/>
</dbReference>
<sequence length="844" mass="89756">MLELTGVATVADLAAVLRRLRLRQARAIGAHRVSYRALAKKAGWSHGIVGGYLSGTSLAPADRFDALTQLLGATPAEQRALATARDRVEELRRAAGPVARPVPRHLPPDVAGFTGRVTELAFLDALVTPPVDGVRIVSVTGTAGVGKTSLAVHWAHRWRARFPDGQLHVDLRGYDPGAPLGAHEALAALLGGLGIAGADLPADVHARAALFRGETADRRLLILLDNAATAEQVRPLLPGTASCLVLVTSRDSLAGLVVGHGAARLDLDLLPAADAERLLHALIGPRVDAEPDAARLLARRCARLPLALRVAAELAAARPTTTLTALAAELADERRRLDLLDAGGDSRVDVRAVFSWSLRQLSAADARVFGLLGRHPHTDVDGYATAALAGLPAVQARAALDRLSRKHLIRPLDGGRYGMHDLLRAYARDLSTVDSDGSLDRLAHYYLGTACAAMDRLYPAEAHRRPRVPAPATDLPDLDGPGAALAWLDAERACLIAFARNAAARDRAADAVTLSVTLFRYLSNNHAEEALSLHSTALDAATRAGDPAGQAEAHNGLGGMYLVLGRNDEAAAHLERALALSRGLGDHAGVGRAAGHLGMVQLSRGDFRRALPYHEQSLAAQRLAGYEVGEARALNNLGATEQRLGRPERAVQHIVAALAVMRRHGDRDGEAVATVNLGDASLRCARDAEAEKHYRAALVLFGETRNRHLHAWAWLGLGRVASRAGDHADAGLHHRRALEMFREVGEHNDGTASALNGLGAVALAQGRPERALDEHLAALESARLGECLDQEAFAHVGLGWSHQALGDPRLAREHWDRALAIYDDLGLPEADEVRARLSALGRTG</sequence>
<evidence type="ECO:0000256" key="1">
    <source>
        <dbReference type="PROSITE-ProRule" id="PRU00339"/>
    </source>
</evidence>
<evidence type="ECO:0000313" key="3">
    <source>
        <dbReference type="Proteomes" id="UP000619260"/>
    </source>
</evidence>
<keyword evidence="1" id="KW-0802">TPR repeat</keyword>
<dbReference type="InterPro" id="IPR011990">
    <property type="entry name" value="TPR-like_helical_dom_sf"/>
</dbReference>
<reference evidence="2" key="1">
    <citation type="submission" date="2021-01" db="EMBL/GenBank/DDBJ databases">
        <title>Whole genome shotgun sequence of Virgisporangium aliadipatigenens NBRC 105644.</title>
        <authorList>
            <person name="Komaki H."/>
            <person name="Tamura T."/>
        </authorList>
    </citation>
    <scope>NUCLEOTIDE SEQUENCE</scope>
    <source>
        <strain evidence="2">NBRC 105644</strain>
    </source>
</reference>
<dbReference type="Pfam" id="PF13424">
    <property type="entry name" value="TPR_12"/>
    <property type="match status" value="3"/>
</dbReference>
<proteinExistence type="predicted"/>
<dbReference type="PRINTS" id="PR00364">
    <property type="entry name" value="DISEASERSIST"/>
</dbReference>
<dbReference type="Proteomes" id="UP000619260">
    <property type="component" value="Unassembled WGS sequence"/>
</dbReference>
<gene>
    <name evidence="2" type="ORF">Val02_04190</name>
</gene>
<dbReference type="PANTHER" id="PTHR47691:SF3">
    <property type="entry name" value="HTH-TYPE TRANSCRIPTIONAL REGULATOR RV0890C-RELATED"/>
    <property type="match status" value="1"/>
</dbReference>
<protein>
    <recommendedName>
        <fullName evidence="4">Tetratricopeptide repeat protein</fullName>
    </recommendedName>
</protein>
<dbReference type="AlphaFoldDB" id="A0A8J3YFZ4"/>
<evidence type="ECO:0000313" key="2">
    <source>
        <dbReference type="EMBL" id="GIJ43533.1"/>
    </source>
</evidence>
<dbReference type="Gene3D" id="3.40.50.300">
    <property type="entry name" value="P-loop containing nucleotide triphosphate hydrolases"/>
    <property type="match status" value="1"/>
</dbReference>